<reference evidence="2" key="1">
    <citation type="submission" date="2023-01" db="EMBL/GenBank/DDBJ databases">
        <authorList>
            <person name="Van Ghelder C."/>
            <person name="Rancurel C."/>
        </authorList>
    </citation>
    <scope>NUCLEOTIDE SEQUENCE</scope>
    <source>
        <strain evidence="2">CNCM I-4278</strain>
    </source>
</reference>
<accession>A0A9W4U804</accession>
<feature type="region of interest" description="Disordered" evidence="1">
    <location>
        <begin position="1"/>
        <end position="24"/>
    </location>
</feature>
<dbReference type="AlphaFoldDB" id="A0A9W4U804"/>
<sequence length="131" mass="14717">MQQSFPCPGFQPPPLHPPSVGQTADVPSMMRGWEVSQSVSRTALRGHHHHQLCCRRLRHLRKPSSRTGEGQSQTPLPITLRRLLPLLVLATPNHSSELACIWPPSKQINTHQAYKLHQATPSWVPHFAAHI</sequence>
<dbReference type="EMBL" id="CAOQHR010000002">
    <property type="protein sequence ID" value="CAI6330236.1"/>
    <property type="molecule type" value="Genomic_DNA"/>
</dbReference>
<name>A0A9W4U804_9PLEO</name>
<dbReference type="Proteomes" id="UP001152607">
    <property type="component" value="Unassembled WGS sequence"/>
</dbReference>
<proteinExistence type="predicted"/>
<evidence type="ECO:0000313" key="2">
    <source>
        <dbReference type="EMBL" id="CAI6330236.1"/>
    </source>
</evidence>
<gene>
    <name evidence="2" type="ORF">PDIGIT_LOCUS4208</name>
</gene>
<evidence type="ECO:0000256" key="1">
    <source>
        <dbReference type="SAM" id="MobiDB-lite"/>
    </source>
</evidence>
<protein>
    <submittedName>
        <fullName evidence="2">Uncharacterized protein</fullName>
    </submittedName>
</protein>
<evidence type="ECO:0000313" key="3">
    <source>
        <dbReference type="Proteomes" id="UP001152607"/>
    </source>
</evidence>
<comment type="caution">
    <text evidence="2">The sequence shown here is derived from an EMBL/GenBank/DDBJ whole genome shotgun (WGS) entry which is preliminary data.</text>
</comment>
<organism evidence="2 3">
    <name type="scientific">Periconia digitata</name>
    <dbReference type="NCBI Taxonomy" id="1303443"/>
    <lineage>
        <taxon>Eukaryota</taxon>
        <taxon>Fungi</taxon>
        <taxon>Dikarya</taxon>
        <taxon>Ascomycota</taxon>
        <taxon>Pezizomycotina</taxon>
        <taxon>Dothideomycetes</taxon>
        <taxon>Pleosporomycetidae</taxon>
        <taxon>Pleosporales</taxon>
        <taxon>Massarineae</taxon>
        <taxon>Periconiaceae</taxon>
        <taxon>Periconia</taxon>
    </lineage>
</organism>
<keyword evidence="3" id="KW-1185">Reference proteome</keyword>